<evidence type="ECO:0000313" key="3">
    <source>
        <dbReference type="Proteomes" id="UP001227192"/>
    </source>
</evidence>
<proteinExistence type="predicted"/>
<organism evidence="2 3">
    <name type="scientific">Penicillium thymicola</name>
    <dbReference type="NCBI Taxonomy" id="293382"/>
    <lineage>
        <taxon>Eukaryota</taxon>
        <taxon>Fungi</taxon>
        <taxon>Dikarya</taxon>
        <taxon>Ascomycota</taxon>
        <taxon>Pezizomycotina</taxon>
        <taxon>Eurotiomycetes</taxon>
        <taxon>Eurotiomycetidae</taxon>
        <taxon>Eurotiales</taxon>
        <taxon>Aspergillaceae</taxon>
        <taxon>Penicillium</taxon>
    </lineage>
</organism>
<dbReference type="AlphaFoldDB" id="A0AAI9TTB0"/>
<reference evidence="2" key="2">
    <citation type="journal article" date="2016" name="Fungal Biol.">
        <title>Ochratoxin A production by Penicillium thymicola.</title>
        <authorList>
            <person name="Nguyen H.D.T."/>
            <person name="McMullin D.R."/>
            <person name="Ponomareva E."/>
            <person name="Riley R."/>
            <person name="Pomraning K.R."/>
            <person name="Baker S.E."/>
            <person name="Seifert K.A."/>
        </authorList>
    </citation>
    <scope>NUCLEOTIDE SEQUENCE</scope>
    <source>
        <strain evidence="2">DAOM 180753</strain>
    </source>
</reference>
<dbReference type="Proteomes" id="UP001227192">
    <property type="component" value="Unassembled WGS sequence"/>
</dbReference>
<gene>
    <name evidence="2" type="ORF">VN97_g849</name>
</gene>
<dbReference type="EMBL" id="LACB01000013">
    <property type="protein sequence ID" value="KAJ9492349.1"/>
    <property type="molecule type" value="Genomic_DNA"/>
</dbReference>
<evidence type="ECO:0000256" key="1">
    <source>
        <dbReference type="SAM" id="Phobius"/>
    </source>
</evidence>
<protein>
    <submittedName>
        <fullName evidence="2">Uncharacterized protein</fullName>
    </submittedName>
</protein>
<keyword evidence="3" id="KW-1185">Reference proteome</keyword>
<keyword evidence="1" id="KW-0472">Membrane</keyword>
<sequence>MATPRQNPVIGAIFLAWGPDGREREREKPYVDQVYLAPPVEPAQTLFLFFSVFLFLFFFFLFFISGTLAAWNVGVVVQRIPSGREAFQPGITFRLNGVIVYTMSFPSLKLTKFQS</sequence>
<accession>A0AAI9TTB0</accession>
<feature type="transmembrane region" description="Helical" evidence="1">
    <location>
        <begin position="46"/>
        <end position="71"/>
    </location>
</feature>
<name>A0AAI9TTB0_PENTH</name>
<reference evidence="2" key="1">
    <citation type="submission" date="2015-06" db="EMBL/GenBank/DDBJ databases">
        <authorList>
            <person name="Nguyen H."/>
        </authorList>
    </citation>
    <scope>NUCLEOTIDE SEQUENCE</scope>
    <source>
        <strain evidence="2">DAOM 180753</strain>
    </source>
</reference>
<evidence type="ECO:0000313" key="2">
    <source>
        <dbReference type="EMBL" id="KAJ9492349.1"/>
    </source>
</evidence>
<keyword evidence="1" id="KW-1133">Transmembrane helix</keyword>
<keyword evidence="1" id="KW-0812">Transmembrane</keyword>
<comment type="caution">
    <text evidence="2">The sequence shown here is derived from an EMBL/GenBank/DDBJ whole genome shotgun (WGS) entry which is preliminary data.</text>
</comment>